<keyword evidence="5" id="KW-0411">Iron-sulfur</keyword>
<keyword evidence="1" id="KW-0004">4Fe-4S</keyword>
<reference evidence="6" key="1">
    <citation type="journal article" date="2014" name="Front. Microbiol.">
        <title>High frequency of phylogenetically diverse reductive dehalogenase-homologous genes in deep subseafloor sedimentary metagenomes.</title>
        <authorList>
            <person name="Kawai M."/>
            <person name="Futagami T."/>
            <person name="Toyoda A."/>
            <person name="Takaki Y."/>
            <person name="Nishi S."/>
            <person name="Hori S."/>
            <person name="Arai W."/>
            <person name="Tsubouchi T."/>
            <person name="Morono Y."/>
            <person name="Uchiyama I."/>
            <person name="Ito T."/>
            <person name="Fujiyama A."/>
            <person name="Inagaki F."/>
            <person name="Takami H."/>
        </authorList>
    </citation>
    <scope>NUCLEOTIDE SEQUENCE</scope>
    <source>
        <strain evidence="6">Expedition CK06-06</strain>
    </source>
</reference>
<dbReference type="PANTHER" id="PTHR43498">
    <property type="entry name" value="FERREDOXIN:COB-COM HETERODISULFIDE REDUCTASE SUBUNIT A"/>
    <property type="match status" value="1"/>
</dbReference>
<dbReference type="GO" id="GO:0051539">
    <property type="term" value="F:4 iron, 4 sulfur cluster binding"/>
    <property type="evidence" value="ECO:0007669"/>
    <property type="project" value="UniProtKB-KW"/>
</dbReference>
<feature type="non-terminal residue" evidence="6">
    <location>
        <position position="171"/>
    </location>
</feature>
<evidence type="ECO:0000256" key="4">
    <source>
        <dbReference type="ARBA" id="ARBA00023004"/>
    </source>
</evidence>
<dbReference type="InterPro" id="IPR036188">
    <property type="entry name" value="FAD/NAD-bd_sf"/>
</dbReference>
<protein>
    <recommendedName>
        <fullName evidence="7">FAD/NAD(P)-binding domain-containing protein</fullName>
    </recommendedName>
</protein>
<organism evidence="6">
    <name type="scientific">marine sediment metagenome</name>
    <dbReference type="NCBI Taxonomy" id="412755"/>
    <lineage>
        <taxon>unclassified sequences</taxon>
        <taxon>metagenomes</taxon>
        <taxon>ecological metagenomes</taxon>
    </lineage>
</organism>
<evidence type="ECO:0000256" key="5">
    <source>
        <dbReference type="ARBA" id="ARBA00023014"/>
    </source>
</evidence>
<dbReference type="PANTHER" id="PTHR43498:SF1">
    <property type="entry name" value="COB--COM HETERODISULFIDE REDUCTASE IRON-SULFUR SUBUNIT A"/>
    <property type="match status" value="1"/>
</dbReference>
<keyword evidence="4" id="KW-0408">Iron</keyword>
<keyword evidence="2" id="KW-0479">Metal-binding</keyword>
<sequence length="171" mass="18892">MSRRIGVYICHCGSNIAGTVDVAEVARCAGMLDSVVISRDYSYMCSKPGQELIRKDIKDLELNRVVVAACSPRMHELTFQNVCRDAGLNPYLYEHANIREQCSWPHTDRELATNKAKDLVRAAVKRVHYHEALEIKEAPVNPNVLVVGGGIAGIQAALDIANGENKVYLVE</sequence>
<keyword evidence="3" id="KW-0560">Oxidoreductase</keyword>
<evidence type="ECO:0000256" key="2">
    <source>
        <dbReference type="ARBA" id="ARBA00022723"/>
    </source>
</evidence>
<dbReference type="GO" id="GO:0046872">
    <property type="term" value="F:metal ion binding"/>
    <property type="evidence" value="ECO:0007669"/>
    <property type="project" value="UniProtKB-KW"/>
</dbReference>
<dbReference type="SUPFAM" id="SSF51971">
    <property type="entry name" value="Nucleotide-binding domain"/>
    <property type="match status" value="1"/>
</dbReference>
<accession>X0Y7A7</accession>
<evidence type="ECO:0000256" key="3">
    <source>
        <dbReference type="ARBA" id="ARBA00023002"/>
    </source>
</evidence>
<evidence type="ECO:0008006" key="7">
    <source>
        <dbReference type="Google" id="ProtNLM"/>
    </source>
</evidence>
<name>X0Y7A7_9ZZZZ</name>
<evidence type="ECO:0000313" key="6">
    <source>
        <dbReference type="EMBL" id="GAG43182.1"/>
    </source>
</evidence>
<dbReference type="AlphaFoldDB" id="X0Y7A7"/>
<comment type="caution">
    <text evidence="6">The sequence shown here is derived from an EMBL/GenBank/DDBJ whole genome shotgun (WGS) entry which is preliminary data.</text>
</comment>
<gene>
    <name evidence="6" type="ORF">S01H1_79796</name>
</gene>
<dbReference type="InterPro" id="IPR039650">
    <property type="entry name" value="HdrA-like"/>
</dbReference>
<dbReference type="Gene3D" id="3.50.50.60">
    <property type="entry name" value="FAD/NAD(P)-binding domain"/>
    <property type="match status" value="1"/>
</dbReference>
<evidence type="ECO:0000256" key="1">
    <source>
        <dbReference type="ARBA" id="ARBA00022485"/>
    </source>
</evidence>
<dbReference type="EMBL" id="BARS01053827">
    <property type="protein sequence ID" value="GAG43182.1"/>
    <property type="molecule type" value="Genomic_DNA"/>
</dbReference>
<proteinExistence type="predicted"/>
<dbReference type="GO" id="GO:0016491">
    <property type="term" value="F:oxidoreductase activity"/>
    <property type="evidence" value="ECO:0007669"/>
    <property type="project" value="UniProtKB-KW"/>
</dbReference>